<keyword evidence="1" id="KW-0812">Transmembrane</keyword>
<dbReference type="AlphaFoldDB" id="A0A3M7TBI2"/>
<proteinExistence type="predicted"/>
<feature type="transmembrane region" description="Helical" evidence="1">
    <location>
        <begin position="34"/>
        <end position="52"/>
    </location>
</feature>
<evidence type="ECO:0000256" key="1">
    <source>
        <dbReference type="SAM" id="Phobius"/>
    </source>
</evidence>
<dbReference type="Proteomes" id="UP000276133">
    <property type="component" value="Unassembled WGS sequence"/>
</dbReference>
<keyword evidence="3" id="KW-1185">Reference proteome</keyword>
<organism evidence="2 3">
    <name type="scientific">Brachionus plicatilis</name>
    <name type="common">Marine rotifer</name>
    <name type="synonym">Brachionus muelleri</name>
    <dbReference type="NCBI Taxonomy" id="10195"/>
    <lineage>
        <taxon>Eukaryota</taxon>
        <taxon>Metazoa</taxon>
        <taxon>Spiralia</taxon>
        <taxon>Gnathifera</taxon>
        <taxon>Rotifera</taxon>
        <taxon>Eurotatoria</taxon>
        <taxon>Monogononta</taxon>
        <taxon>Pseudotrocha</taxon>
        <taxon>Ploima</taxon>
        <taxon>Brachionidae</taxon>
        <taxon>Brachionus</taxon>
    </lineage>
</organism>
<reference evidence="2 3" key="1">
    <citation type="journal article" date="2018" name="Sci. Rep.">
        <title>Genomic signatures of local adaptation to the degree of environmental predictability in rotifers.</title>
        <authorList>
            <person name="Franch-Gras L."/>
            <person name="Hahn C."/>
            <person name="Garcia-Roger E.M."/>
            <person name="Carmona M.J."/>
            <person name="Serra M."/>
            <person name="Gomez A."/>
        </authorList>
    </citation>
    <scope>NUCLEOTIDE SEQUENCE [LARGE SCALE GENOMIC DNA]</scope>
    <source>
        <strain evidence="2">HYR1</strain>
    </source>
</reference>
<evidence type="ECO:0000313" key="2">
    <source>
        <dbReference type="EMBL" id="RNA45205.1"/>
    </source>
</evidence>
<comment type="caution">
    <text evidence="2">The sequence shown here is derived from an EMBL/GenBank/DDBJ whole genome shotgun (WGS) entry which is preliminary data.</text>
</comment>
<evidence type="ECO:0000313" key="3">
    <source>
        <dbReference type="Proteomes" id="UP000276133"/>
    </source>
</evidence>
<sequence>MLKISLLIVLIQIYKVHLITCPYRINNRTLYTRVGVFILFGSVGFVIFVFYIKKIHKRKRIGAGVVGFNGSTIIYPANQPYGNNMYPSNNGYQVKNIPVGPVVTNYPISNPQVSVSYQPIQPYENYYNPIKY</sequence>
<dbReference type="EMBL" id="REGN01000008">
    <property type="protein sequence ID" value="RNA45205.1"/>
    <property type="molecule type" value="Genomic_DNA"/>
</dbReference>
<name>A0A3M7TBI2_BRAPC</name>
<accession>A0A3M7TBI2</accession>
<protein>
    <submittedName>
        <fullName evidence="2">Uncharacterized protein</fullName>
    </submittedName>
</protein>
<keyword evidence="1" id="KW-1133">Transmembrane helix</keyword>
<gene>
    <name evidence="2" type="ORF">BpHYR1_023585</name>
</gene>
<keyword evidence="1" id="KW-0472">Membrane</keyword>